<dbReference type="Gene3D" id="1.25.40.10">
    <property type="entry name" value="Tetratricopeptide repeat domain"/>
    <property type="match status" value="2"/>
</dbReference>
<evidence type="ECO:0000313" key="8">
    <source>
        <dbReference type="EMBL" id="EAZ82351.1"/>
    </source>
</evidence>
<dbReference type="PROSITE" id="PS01124">
    <property type="entry name" value="HTH_ARAC_FAMILY_2"/>
    <property type="match status" value="1"/>
</dbReference>
<feature type="transmembrane region" description="Helical" evidence="6">
    <location>
        <begin position="135"/>
        <end position="156"/>
    </location>
</feature>
<dbReference type="Gene3D" id="1.10.10.60">
    <property type="entry name" value="Homeodomain-like"/>
    <property type="match status" value="1"/>
</dbReference>
<proteinExistence type="predicted"/>
<dbReference type="eggNOG" id="COG5616">
    <property type="taxonomic scope" value="Bacteria"/>
</dbReference>
<organism evidence="8 9">
    <name type="scientific">Algoriphagus machipongonensis</name>
    <dbReference type="NCBI Taxonomy" id="388413"/>
    <lineage>
        <taxon>Bacteria</taxon>
        <taxon>Pseudomonadati</taxon>
        <taxon>Bacteroidota</taxon>
        <taxon>Cytophagia</taxon>
        <taxon>Cytophagales</taxon>
        <taxon>Cyclobacteriaceae</taxon>
        <taxon>Algoriphagus</taxon>
    </lineage>
</organism>
<evidence type="ECO:0000256" key="4">
    <source>
        <dbReference type="PROSITE-ProRule" id="PRU00339"/>
    </source>
</evidence>
<keyword evidence="6" id="KW-1133">Transmembrane helix</keyword>
<dbReference type="InterPro" id="IPR011990">
    <property type="entry name" value="TPR-like_helical_dom_sf"/>
</dbReference>
<dbReference type="InterPro" id="IPR019734">
    <property type="entry name" value="TPR_rpt"/>
</dbReference>
<dbReference type="Gene3D" id="3.40.50.10070">
    <property type="entry name" value="TolB, N-terminal domain"/>
    <property type="match status" value="1"/>
</dbReference>
<dbReference type="AlphaFoldDB" id="A3HW29"/>
<keyword evidence="1" id="KW-0805">Transcription regulation</keyword>
<evidence type="ECO:0000256" key="1">
    <source>
        <dbReference type="ARBA" id="ARBA00023015"/>
    </source>
</evidence>
<dbReference type="InterPro" id="IPR018060">
    <property type="entry name" value="HTH_AraC"/>
</dbReference>
<dbReference type="SUPFAM" id="SSF48452">
    <property type="entry name" value="TPR-like"/>
    <property type="match status" value="2"/>
</dbReference>
<dbReference type="GO" id="GO:0043565">
    <property type="term" value="F:sequence-specific DNA binding"/>
    <property type="evidence" value="ECO:0007669"/>
    <property type="project" value="InterPro"/>
</dbReference>
<dbReference type="OrthoDB" id="9779074at2"/>
<dbReference type="eggNOG" id="COG3063">
    <property type="taxonomic scope" value="Bacteria"/>
</dbReference>
<evidence type="ECO:0000313" key="9">
    <source>
        <dbReference type="Proteomes" id="UP000003919"/>
    </source>
</evidence>
<dbReference type="SMART" id="SM00342">
    <property type="entry name" value="HTH_ARAC"/>
    <property type="match status" value="1"/>
</dbReference>
<feature type="repeat" description="TPR" evidence="4">
    <location>
        <begin position="391"/>
        <end position="424"/>
    </location>
</feature>
<evidence type="ECO:0000256" key="2">
    <source>
        <dbReference type="ARBA" id="ARBA00023125"/>
    </source>
</evidence>
<dbReference type="eggNOG" id="COG2207">
    <property type="taxonomic scope" value="Bacteria"/>
</dbReference>
<dbReference type="SUPFAM" id="SSF46689">
    <property type="entry name" value="Homeodomain-like"/>
    <property type="match status" value="1"/>
</dbReference>
<protein>
    <submittedName>
        <fullName evidence="8">Adenylate cyclase protein</fullName>
    </submittedName>
</protein>
<accession>A3HW29</accession>
<dbReference type="Pfam" id="PF12833">
    <property type="entry name" value="HTH_18"/>
    <property type="match status" value="1"/>
</dbReference>
<dbReference type="GO" id="GO:0003700">
    <property type="term" value="F:DNA-binding transcription factor activity"/>
    <property type="evidence" value="ECO:0007669"/>
    <property type="project" value="InterPro"/>
</dbReference>
<dbReference type="HOGENOM" id="CLU_397751_0_0_10"/>
<dbReference type="STRING" id="388413.ALPR1_03880"/>
<evidence type="ECO:0000259" key="7">
    <source>
        <dbReference type="PROSITE" id="PS01124"/>
    </source>
</evidence>
<dbReference type="Pfam" id="PF13181">
    <property type="entry name" value="TPR_8"/>
    <property type="match status" value="1"/>
</dbReference>
<sequence>MSENPINRENFLSQATSIIVENASNEQFGVSELAEAMSMSRSNLLRKIKGATDLSASVFIRQIRLEIAMDLLKEGSQTVSEVSYQVGFGSASYFIKCFREHYGFPPGEVGKHEQTLPEQTLNTPPSSKKPRDRKISLPMILLVLFAITTVAFLTLYKWPASNTPSNQIEKSIAVLPFKNESSDSSNLYFVNGLMESTLNNLQKIKDLRVISRASVEKYRNSEKSLVEIAEELQVSYFVAGSGQKVGDQVLLNIQLIEATGDRQLWAEQYNRQVVDIFAIQNEVAFQIAEAIEAIVTPTELEQIEKQPTENLLAYDYYLQGLDPFLSRTTEGLIQAIGLFEKAIEQDPEFSLAYADIAISYYLLDMFQVDKQFTEQINSNADKALLFDSKSAESLCAKAFYYIQSNDLKLAQPYLEKALEYNPNSSLAIQMLADFYFRLVPDNEKYLEYALKGVQLQVGASDSTTQSYSYLQLANALISSGFIDEALTYVNKSLDFDSTNYYSPHLKAFILFAKDRNVKRTQQLLIKELKKDPSRLDISQDLAKLYYGEENYDSAYFYFAKVVKARNEGGLDIYHSEDVKIGDVYQKLGFEDEAEKLFKSFSEYCEQDQSIYKNLNLAMKYAHDGKLEESMDQLKLFANEENYLYWFLLIEDDPILQPLKSHPDFDKTIQKIKDQFWQKHKRIKENLIEEDLI</sequence>
<reference evidence="8 9" key="1">
    <citation type="journal article" date="2011" name="J. Bacteriol.">
        <title>Complete genome sequence of Algoriphagus sp. PR1, bacterial prey of a colony-forming choanoflagellate.</title>
        <authorList>
            <person name="Alegado R.A."/>
            <person name="Ferriera S."/>
            <person name="Nusbaum C."/>
            <person name="Young S.K."/>
            <person name="Zeng Q."/>
            <person name="Imamovic A."/>
            <person name="Fairclough S.R."/>
            <person name="King N."/>
        </authorList>
    </citation>
    <scope>NUCLEOTIDE SEQUENCE [LARGE SCALE GENOMIC DNA]</scope>
    <source>
        <strain evidence="8 9">PR1</strain>
    </source>
</reference>
<dbReference type="PANTHER" id="PTHR43280">
    <property type="entry name" value="ARAC-FAMILY TRANSCRIPTIONAL REGULATOR"/>
    <property type="match status" value="1"/>
</dbReference>
<dbReference type="PANTHER" id="PTHR43280:SF2">
    <property type="entry name" value="HTH-TYPE TRANSCRIPTIONAL REGULATOR EXSA"/>
    <property type="match status" value="1"/>
</dbReference>
<evidence type="ECO:0000256" key="5">
    <source>
        <dbReference type="SAM" id="MobiDB-lite"/>
    </source>
</evidence>
<feature type="domain" description="HTH araC/xylS-type" evidence="7">
    <location>
        <begin position="13"/>
        <end position="112"/>
    </location>
</feature>
<dbReference type="Proteomes" id="UP000003919">
    <property type="component" value="Unassembled WGS sequence"/>
</dbReference>
<feature type="region of interest" description="Disordered" evidence="5">
    <location>
        <begin position="108"/>
        <end position="132"/>
    </location>
</feature>
<keyword evidence="2" id="KW-0238">DNA-binding</keyword>
<keyword evidence="4" id="KW-0802">TPR repeat</keyword>
<dbReference type="InterPro" id="IPR009057">
    <property type="entry name" value="Homeodomain-like_sf"/>
</dbReference>
<name>A3HW29_9BACT</name>
<gene>
    <name evidence="8" type="ORF">ALPR1_03880</name>
</gene>
<dbReference type="EMBL" id="AAXU02000001">
    <property type="protein sequence ID" value="EAZ82351.1"/>
    <property type="molecule type" value="Genomic_DNA"/>
</dbReference>
<comment type="caution">
    <text evidence="8">The sequence shown here is derived from an EMBL/GenBank/DDBJ whole genome shotgun (WGS) entry which is preliminary data.</text>
</comment>
<dbReference type="PROSITE" id="PS50005">
    <property type="entry name" value="TPR"/>
    <property type="match status" value="1"/>
</dbReference>
<feature type="compositionally biased region" description="Polar residues" evidence="5">
    <location>
        <begin position="116"/>
        <end position="126"/>
    </location>
</feature>
<keyword evidence="6" id="KW-0812">Transmembrane</keyword>
<evidence type="ECO:0000256" key="6">
    <source>
        <dbReference type="SAM" id="Phobius"/>
    </source>
</evidence>
<keyword evidence="3" id="KW-0804">Transcription</keyword>
<evidence type="ECO:0000256" key="3">
    <source>
        <dbReference type="ARBA" id="ARBA00023163"/>
    </source>
</evidence>
<keyword evidence="9" id="KW-1185">Reference proteome</keyword>
<dbReference type="SMART" id="SM00028">
    <property type="entry name" value="TPR"/>
    <property type="match status" value="3"/>
</dbReference>
<dbReference type="InterPro" id="IPR018062">
    <property type="entry name" value="HTH_AraC-typ_CS"/>
</dbReference>
<dbReference type="RefSeq" id="WP_008198499.1">
    <property type="nucleotide sequence ID" value="NZ_CM001023.1"/>
</dbReference>
<dbReference type="PROSITE" id="PS00041">
    <property type="entry name" value="HTH_ARAC_FAMILY_1"/>
    <property type="match status" value="1"/>
</dbReference>
<keyword evidence="6" id="KW-0472">Membrane</keyword>